<dbReference type="AlphaFoldDB" id="A0A0J7KIN0"/>
<gene>
    <name evidence="8" type="ORF">RF55_10171</name>
</gene>
<dbReference type="SUPFAM" id="SSF54565">
    <property type="entry name" value="Ribosomal protein S16"/>
    <property type="match status" value="1"/>
</dbReference>
<dbReference type="HAMAP" id="MF_00014">
    <property type="entry name" value="Ribosome_mat_RimM"/>
    <property type="match status" value="1"/>
</dbReference>
<comment type="caution">
    <text evidence="8">The sequence shown here is derived from an EMBL/GenBank/DDBJ whole genome shotgun (WGS) entry which is preliminary data.</text>
</comment>
<dbReference type="HAMAP" id="MF_00385">
    <property type="entry name" value="Ribosomal_bS16"/>
    <property type="match status" value="1"/>
</dbReference>
<reference evidence="8 9" key="1">
    <citation type="submission" date="2015-04" db="EMBL/GenBank/DDBJ databases">
        <title>Lasius niger genome sequencing.</title>
        <authorList>
            <person name="Konorov E.A."/>
            <person name="Nikitin M.A."/>
            <person name="Kirill M.V."/>
            <person name="Chang P."/>
        </authorList>
    </citation>
    <scope>NUCLEOTIDE SEQUENCE [LARGE SCALE GENOMIC DNA]</scope>
    <source>
        <tissue evidence="8">Whole</tissue>
    </source>
</reference>
<dbReference type="InterPro" id="IPR023803">
    <property type="entry name" value="Ribosomal_bS16_dom_sf"/>
</dbReference>
<dbReference type="NCBIfam" id="TIGR02273">
    <property type="entry name" value="16S_RimM"/>
    <property type="match status" value="1"/>
</dbReference>
<organism evidence="8 9">
    <name type="scientific">Lasius niger</name>
    <name type="common">Black garden ant</name>
    <dbReference type="NCBI Taxonomy" id="67767"/>
    <lineage>
        <taxon>Eukaryota</taxon>
        <taxon>Metazoa</taxon>
        <taxon>Ecdysozoa</taxon>
        <taxon>Arthropoda</taxon>
        <taxon>Hexapoda</taxon>
        <taxon>Insecta</taxon>
        <taxon>Pterygota</taxon>
        <taxon>Neoptera</taxon>
        <taxon>Endopterygota</taxon>
        <taxon>Hymenoptera</taxon>
        <taxon>Apocrita</taxon>
        <taxon>Aculeata</taxon>
        <taxon>Formicoidea</taxon>
        <taxon>Formicidae</taxon>
        <taxon>Formicinae</taxon>
        <taxon>Lasius</taxon>
        <taxon>Lasius</taxon>
    </lineage>
</organism>
<dbReference type="Pfam" id="PF00886">
    <property type="entry name" value="Ribosomal_S16"/>
    <property type="match status" value="1"/>
</dbReference>
<keyword evidence="2 8" id="KW-0689">Ribosomal protein</keyword>
<comment type="similarity">
    <text evidence="1">Belongs to the bacterial ribosomal protein bS16 family.</text>
</comment>
<evidence type="ECO:0000256" key="5">
    <source>
        <dbReference type="ARBA" id="ARBA00035438"/>
    </source>
</evidence>
<evidence type="ECO:0000259" key="7">
    <source>
        <dbReference type="Pfam" id="PF24986"/>
    </source>
</evidence>
<evidence type="ECO:0000313" key="9">
    <source>
        <dbReference type="Proteomes" id="UP000036403"/>
    </source>
</evidence>
<dbReference type="NCBIfam" id="TIGR00002">
    <property type="entry name" value="S16"/>
    <property type="match status" value="1"/>
</dbReference>
<dbReference type="Pfam" id="PF24986">
    <property type="entry name" value="PRC_RimM"/>
    <property type="match status" value="1"/>
</dbReference>
<dbReference type="EMBL" id="LBMM01007033">
    <property type="protein sequence ID" value="KMQ90104.1"/>
    <property type="molecule type" value="Genomic_DNA"/>
</dbReference>
<evidence type="ECO:0000256" key="4">
    <source>
        <dbReference type="ARBA" id="ARBA00035263"/>
    </source>
</evidence>
<evidence type="ECO:0000313" key="8">
    <source>
        <dbReference type="EMBL" id="KMQ90104.1"/>
    </source>
</evidence>
<accession>A0A0J7KIN0</accession>
<feature type="coiled-coil region" evidence="6">
    <location>
        <begin position="98"/>
        <end position="129"/>
    </location>
</feature>
<sequence>MSVKIRLARGGSKHRPYYHIVIADSRSPRDGRFIEKVGHYNPMLPSDHADRVGIAEERIKHWLSVGALPTDRVARFLGNAGIIEKPAYNEQPKKSAPKKKAQDRLDALKAKEEKAAAEAKAAAKAAAEAPAEEAAFIRRAHGLSGRVQVQSLLEDTELLESAPYLEDEKGAKWHLVWEGKNIASLKNEAGNSPKDRDEAQALIGTKLYILRDFFEDLPKDEFYHADLVGLTAFDAEGKKLGKVKLVHDYGAGVSLELSNGSLVPFTPACVPEVSISGGKLTIIPPAEIEVTGALDGNVEGLWDVLLRGQRLKKESGLVRRMICVNMGSGFIEMSMINLLAAGAAWSSAQTFLRVHLRA</sequence>
<dbReference type="InterPro" id="IPR056792">
    <property type="entry name" value="PRC_RimM"/>
</dbReference>
<dbReference type="STRING" id="67767.A0A0J7KIN0"/>
<dbReference type="OrthoDB" id="407221at2759"/>
<dbReference type="PaxDb" id="67767-A0A0J7KIN0"/>
<dbReference type="GO" id="GO:0043022">
    <property type="term" value="F:ribosome binding"/>
    <property type="evidence" value="ECO:0007669"/>
    <property type="project" value="InterPro"/>
</dbReference>
<dbReference type="GO" id="GO:0005763">
    <property type="term" value="C:mitochondrial small ribosomal subunit"/>
    <property type="evidence" value="ECO:0007669"/>
    <property type="project" value="TreeGrafter"/>
</dbReference>
<dbReference type="GO" id="GO:0006364">
    <property type="term" value="P:rRNA processing"/>
    <property type="evidence" value="ECO:0007669"/>
    <property type="project" value="InterPro"/>
</dbReference>
<evidence type="ECO:0000256" key="3">
    <source>
        <dbReference type="ARBA" id="ARBA00023274"/>
    </source>
</evidence>
<keyword evidence="3" id="KW-0687">Ribonucleoprotein</keyword>
<evidence type="ECO:0000256" key="2">
    <source>
        <dbReference type="ARBA" id="ARBA00022980"/>
    </source>
</evidence>
<keyword evidence="6" id="KW-0175">Coiled coil</keyword>
<proteinExistence type="inferred from homology"/>
<dbReference type="SUPFAM" id="SSF50346">
    <property type="entry name" value="PRC-barrel domain"/>
    <property type="match status" value="1"/>
</dbReference>
<feature type="domain" description="Ribosome maturation factor RimM PRC barrel" evidence="7">
    <location>
        <begin position="225"/>
        <end position="287"/>
    </location>
</feature>
<dbReference type="PANTHER" id="PTHR12919:SF20">
    <property type="entry name" value="SMALL RIBOSOMAL SUBUNIT PROTEIN BS16M"/>
    <property type="match status" value="1"/>
</dbReference>
<name>A0A0J7KIN0_LASNI</name>
<evidence type="ECO:0000256" key="6">
    <source>
        <dbReference type="SAM" id="Coils"/>
    </source>
</evidence>
<dbReference type="Gene3D" id="2.30.30.240">
    <property type="entry name" value="PRC-barrel domain"/>
    <property type="match status" value="1"/>
</dbReference>
<dbReference type="InterPro" id="IPR000307">
    <property type="entry name" value="Ribosomal_bS16"/>
</dbReference>
<keyword evidence="9" id="KW-1185">Reference proteome</keyword>
<dbReference type="GO" id="GO:0032543">
    <property type="term" value="P:mitochondrial translation"/>
    <property type="evidence" value="ECO:0007669"/>
    <property type="project" value="TreeGrafter"/>
</dbReference>
<dbReference type="InterPro" id="IPR011033">
    <property type="entry name" value="PRC_barrel-like_sf"/>
</dbReference>
<dbReference type="Proteomes" id="UP000036403">
    <property type="component" value="Unassembled WGS sequence"/>
</dbReference>
<evidence type="ECO:0000256" key="1">
    <source>
        <dbReference type="ARBA" id="ARBA00006668"/>
    </source>
</evidence>
<dbReference type="GO" id="GO:0003735">
    <property type="term" value="F:structural constituent of ribosome"/>
    <property type="evidence" value="ECO:0007669"/>
    <property type="project" value="InterPro"/>
</dbReference>
<dbReference type="PANTHER" id="PTHR12919">
    <property type="entry name" value="30S RIBOSOMAL PROTEIN S16"/>
    <property type="match status" value="1"/>
</dbReference>
<dbReference type="InterPro" id="IPR011961">
    <property type="entry name" value="RimM"/>
</dbReference>
<protein>
    <recommendedName>
        <fullName evidence="4">Small ribosomal subunit protein bS16m</fullName>
    </recommendedName>
    <alternativeName>
        <fullName evidence="5">28S ribosomal protein S16, mitochondrial</fullName>
    </alternativeName>
</protein>
<dbReference type="Gene3D" id="3.30.1320.10">
    <property type="match status" value="1"/>
</dbReference>